<sequence length="302" mass="32465">MAAPASPVFDGDVVPRIVAVIPARGGSVSVPRKNIKILQGRPLIDWVIQAAEYSGIFDEVWVSTDDDEIHMIAKKCGAKVHRRSPHTATNTASTESALVDFVKAHPNYDVLCLVQATSPLITPLDFQKGWDAMRRAKADSLVTCVRAHRFLWSVDKRSGVARAVNYDPAKRPRRQDWDGELIENGAFYFTTKEVMEREECRLGGRVALHEMEEHTFAELDSPTDWQIVANMAMIHGFWPPGSVKPEGTDESPGSAEVTILGDSKLGLAAAAGLGMGVGLGVAGVAALLAAAAAGLLRSKAAA</sequence>
<accession>A0A0D3JZG2</accession>
<keyword evidence="1" id="KW-0812">Transmembrane</keyword>
<evidence type="ECO:0000256" key="1">
    <source>
        <dbReference type="SAM" id="Phobius"/>
    </source>
</evidence>
<dbReference type="SUPFAM" id="SSF53448">
    <property type="entry name" value="Nucleotide-diphospho-sugar transferases"/>
    <property type="match status" value="1"/>
</dbReference>
<dbReference type="KEGG" id="ehx:EMIHUDRAFT_445636"/>
<dbReference type="CDD" id="cd02513">
    <property type="entry name" value="CMP-NeuAc_Synthase"/>
    <property type="match status" value="1"/>
</dbReference>
<dbReference type="GeneID" id="17274442"/>
<dbReference type="RefSeq" id="XP_005767589.1">
    <property type="nucleotide sequence ID" value="XM_005767532.1"/>
</dbReference>
<dbReference type="STRING" id="2903.R1D1J4"/>
<dbReference type="PaxDb" id="2903-EOD15160"/>
<organism evidence="2 3">
    <name type="scientific">Emiliania huxleyi (strain CCMP1516)</name>
    <dbReference type="NCBI Taxonomy" id="280463"/>
    <lineage>
        <taxon>Eukaryota</taxon>
        <taxon>Haptista</taxon>
        <taxon>Haptophyta</taxon>
        <taxon>Prymnesiophyceae</taxon>
        <taxon>Isochrysidales</taxon>
        <taxon>Noelaerhabdaceae</taxon>
        <taxon>Emiliania</taxon>
    </lineage>
</organism>
<proteinExistence type="predicted"/>
<dbReference type="OMA" id="AYHMKEL"/>
<evidence type="ECO:0000313" key="2">
    <source>
        <dbReference type="EnsemblProtists" id="EOD28897"/>
    </source>
</evidence>
<dbReference type="HOGENOM" id="CLU_042930_2_0_1"/>
<evidence type="ECO:0000313" key="3">
    <source>
        <dbReference type="Proteomes" id="UP000013827"/>
    </source>
</evidence>
<keyword evidence="1" id="KW-1133">Transmembrane helix</keyword>
<evidence type="ECO:0008006" key="4">
    <source>
        <dbReference type="Google" id="ProtNLM"/>
    </source>
</evidence>
<dbReference type="GeneID" id="17261310"/>
<reference evidence="2" key="2">
    <citation type="submission" date="2024-10" db="UniProtKB">
        <authorList>
            <consortium name="EnsemblProtists"/>
        </authorList>
    </citation>
    <scope>IDENTIFICATION</scope>
</reference>
<protein>
    <recommendedName>
        <fullName evidence="4">N-acylneuraminate cytidylyltransferase</fullName>
    </recommendedName>
</protein>
<dbReference type="Pfam" id="PF02348">
    <property type="entry name" value="CTP_transf_3"/>
    <property type="match status" value="1"/>
</dbReference>
<dbReference type="EnsemblProtists" id="EOD15160">
    <property type="protein sequence ID" value="EOD15160"/>
    <property type="gene ID" value="EMIHUDRAFT_445636"/>
</dbReference>
<dbReference type="Gene3D" id="3.90.550.10">
    <property type="entry name" value="Spore Coat Polysaccharide Biosynthesis Protein SpsA, Chain A"/>
    <property type="match status" value="1"/>
</dbReference>
<reference evidence="3" key="1">
    <citation type="journal article" date="2013" name="Nature">
        <title>Pan genome of the phytoplankton Emiliania underpins its global distribution.</title>
        <authorList>
            <person name="Read B.A."/>
            <person name="Kegel J."/>
            <person name="Klute M.J."/>
            <person name="Kuo A."/>
            <person name="Lefebvre S.C."/>
            <person name="Maumus F."/>
            <person name="Mayer C."/>
            <person name="Miller J."/>
            <person name="Monier A."/>
            <person name="Salamov A."/>
            <person name="Young J."/>
            <person name="Aguilar M."/>
            <person name="Claverie J.M."/>
            <person name="Frickenhaus S."/>
            <person name="Gonzalez K."/>
            <person name="Herman E.K."/>
            <person name="Lin Y.C."/>
            <person name="Napier J."/>
            <person name="Ogata H."/>
            <person name="Sarno A.F."/>
            <person name="Shmutz J."/>
            <person name="Schroeder D."/>
            <person name="de Vargas C."/>
            <person name="Verret F."/>
            <person name="von Dassow P."/>
            <person name="Valentin K."/>
            <person name="Van de Peer Y."/>
            <person name="Wheeler G."/>
            <person name="Dacks J.B."/>
            <person name="Delwiche C.F."/>
            <person name="Dyhrman S.T."/>
            <person name="Glockner G."/>
            <person name="John U."/>
            <person name="Richards T."/>
            <person name="Worden A.Z."/>
            <person name="Zhang X."/>
            <person name="Grigoriev I.V."/>
            <person name="Allen A.E."/>
            <person name="Bidle K."/>
            <person name="Borodovsky M."/>
            <person name="Bowler C."/>
            <person name="Brownlee C."/>
            <person name="Cock J.M."/>
            <person name="Elias M."/>
            <person name="Gladyshev V.N."/>
            <person name="Groth M."/>
            <person name="Guda C."/>
            <person name="Hadaegh A."/>
            <person name="Iglesias-Rodriguez M.D."/>
            <person name="Jenkins J."/>
            <person name="Jones B.M."/>
            <person name="Lawson T."/>
            <person name="Leese F."/>
            <person name="Lindquist E."/>
            <person name="Lobanov A."/>
            <person name="Lomsadze A."/>
            <person name="Malik S.B."/>
            <person name="Marsh M.E."/>
            <person name="Mackinder L."/>
            <person name="Mock T."/>
            <person name="Mueller-Roeber B."/>
            <person name="Pagarete A."/>
            <person name="Parker M."/>
            <person name="Probert I."/>
            <person name="Quesneville H."/>
            <person name="Raines C."/>
            <person name="Rensing S.A."/>
            <person name="Riano-Pachon D.M."/>
            <person name="Richier S."/>
            <person name="Rokitta S."/>
            <person name="Shiraiwa Y."/>
            <person name="Soanes D.M."/>
            <person name="van der Giezen M."/>
            <person name="Wahlund T.M."/>
            <person name="Williams B."/>
            <person name="Wilson W."/>
            <person name="Wolfe G."/>
            <person name="Wurch L.L."/>
        </authorList>
    </citation>
    <scope>NUCLEOTIDE SEQUENCE</scope>
</reference>
<feature type="transmembrane region" description="Helical" evidence="1">
    <location>
        <begin position="267"/>
        <end position="296"/>
    </location>
</feature>
<dbReference type="eggNOG" id="ENOG502QQH3">
    <property type="taxonomic scope" value="Eukaryota"/>
</dbReference>
<dbReference type="InterPro" id="IPR050793">
    <property type="entry name" value="CMP-NeuNAc_synthase"/>
</dbReference>
<dbReference type="GO" id="GO:0008781">
    <property type="term" value="F:N-acylneuraminate cytidylyltransferase activity"/>
    <property type="evidence" value="ECO:0007669"/>
    <property type="project" value="TreeGrafter"/>
</dbReference>
<dbReference type="AlphaFoldDB" id="A0A0D3JZG2"/>
<dbReference type="KEGG" id="ehx:EMIHUDRAFT_442878"/>
<dbReference type="InterPro" id="IPR003329">
    <property type="entry name" value="Cytidylyl_trans"/>
</dbReference>
<dbReference type="EnsemblProtists" id="EOD28897">
    <property type="protein sequence ID" value="EOD28897"/>
    <property type="gene ID" value="EMIHUDRAFT_442878"/>
</dbReference>
<keyword evidence="1" id="KW-0472">Membrane</keyword>
<dbReference type="Proteomes" id="UP000013827">
    <property type="component" value="Unassembled WGS sequence"/>
</dbReference>
<dbReference type="InterPro" id="IPR029044">
    <property type="entry name" value="Nucleotide-diphossugar_trans"/>
</dbReference>
<dbReference type="PANTHER" id="PTHR21485">
    <property type="entry name" value="HAD SUPERFAMILY MEMBERS CMAS AND KDSC"/>
    <property type="match status" value="1"/>
</dbReference>
<dbReference type="PANTHER" id="PTHR21485:SF3">
    <property type="entry name" value="N-ACYLNEURAMINATE CYTIDYLYLTRANSFERASE"/>
    <property type="match status" value="1"/>
</dbReference>
<name>A0A0D3JZG2_EMIH1</name>
<keyword evidence="3" id="KW-1185">Reference proteome</keyword>
<dbReference type="RefSeq" id="XP_005781326.1">
    <property type="nucleotide sequence ID" value="XM_005781269.1"/>
</dbReference>